<accession>A0A0F7ZR45</accession>
<protein>
    <submittedName>
        <fullName evidence="1">Uncharacterized protein</fullName>
    </submittedName>
</protein>
<dbReference type="AlphaFoldDB" id="A0A0F7ZR45"/>
<dbReference type="EMBL" id="KQ030782">
    <property type="protein sequence ID" value="KJZ68973.1"/>
    <property type="molecule type" value="Genomic_DNA"/>
</dbReference>
<gene>
    <name evidence="1" type="ORF">HIM_11630</name>
</gene>
<name>A0A0F7ZR45_9HYPO</name>
<sequence>MSQSPYILESVKEDGGKEFVILEDGHVTRQNVSKFHFKFTKPSDITESINKRTGGRVASFSVTKSGRVGYTSMSCVYPDNTTSSKVLLTGCIFQYREKAKSDYGSSYVCMGVPEEYITQFILSARKESSVNLQVSEKFENKNGYYWVNAKTDGLSANSTLIMYVDEDGLDQGIPKRLPNVLADFKSNILADVCCVVSGSMTTDTMQEKLNLENGQFNLTIKLMNIYIKDVSDVEGPTLSAINRQESETVEVSDRLRASSKLVEYAMGKLKIAS</sequence>
<dbReference type="Proteomes" id="UP000054481">
    <property type="component" value="Unassembled WGS sequence"/>
</dbReference>
<proteinExistence type="predicted"/>
<reference evidence="1 2" key="1">
    <citation type="journal article" date="2014" name="Genome Biol. Evol.">
        <title>Comparative genomics and transcriptomics analyses reveal divergent lifestyle features of nematode endoparasitic fungus Hirsutella minnesotensis.</title>
        <authorList>
            <person name="Lai Y."/>
            <person name="Liu K."/>
            <person name="Zhang X."/>
            <person name="Zhang X."/>
            <person name="Li K."/>
            <person name="Wang N."/>
            <person name="Shu C."/>
            <person name="Wu Y."/>
            <person name="Wang C."/>
            <person name="Bushley K.E."/>
            <person name="Xiang M."/>
            <person name="Liu X."/>
        </authorList>
    </citation>
    <scope>NUCLEOTIDE SEQUENCE [LARGE SCALE GENOMIC DNA]</scope>
    <source>
        <strain evidence="1 2">3608</strain>
    </source>
</reference>
<keyword evidence="2" id="KW-1185">Reference proteome</keyword>
<evidence type="ECO:0000313" key="1">
    <source>
        <dbReference type="EMBL" id="KJZ68973.1"/>
    </source>
</evidence>
<organism evidence="1 2">
    <name type="scientific">Hirsutella minnesotensis 3608</name>
    <dbReference type="NCBI Taxonomy" id="1043627"/>
    <lineage>
        <taxon>Eukaryota</taxon>
        <taxon>Fungi</taxon>
        <taxon>Dikarya</taxon>
        <taxon>Ascomycota</taxon>
        <taxon>Pezizomycotina</taxon>
        <taxon>Sordariomycetes</taxon>
        <taxon>Hypocreomycetidae</taxon>
        <taxon>Hypocreales</taxon>
        <taxon>Ophiocordycipitaceae</taxon>
        <taxon>Hirsutella</taxon>
    </lineage>
</organism>
<evidence type="ECO:0000313" key="2">
    <source>
        <dbReference type="Proteomes" id="UP000054481"/>
    </source>
</evidence>